<comment type="caution">
    <text evidence="7">The sequence shown here is derived from an EMBL/GenBank/DDBJ whole genome shotgun (WGS) entry which is preliminary data.</text>
</comment>
<dbReference type="CDD" id="cd06170">
    <property type="entry name" value="LuxR_C_like"/>
    <property type="match status" value="1"/>
</dbReference>
<evidence type="ECO:0000313" key="8">
    <source>
        <dbReference type="Proteomes" id="UP001596012"/>
    </source>
</evidence>
<dbReference type="SUPFAM" id="SSF52172">
    <property type="entry name" value="CheY-like"/>
    <property type="match status" value="1"/>
</dbReference>
<dbReference type="PROSITE" id="PS50043">
    <property type="entry name" value="HTH_LUXR_2"/>
    <property type="match status" value="1"/>
</dbReference>
<evidence type="ECO:0000313" key="7">
    <source>
        <dbReference type="EMBL" id="MFC4464600.1"/>
    </source>
</evidence>
<dbReference type="SMART" id="SM00421">
    <property type="entry name" value="HTH_LUXR"/>
    <property type="match status" value="1"/>
</dbReference>
<protein>
    <submittedName>
        <fullName evidence="7">Response regulator transcription factor</fullName>
    </submittedName>
</protein>
<keyword evidence="4" id="KW-0597">Phosphoprotein</keyword>
<feature type="modified residue" description="4-aspartylphosphate" evidence="4">
    <location>
        <position position="68"/>
    </location>
</feature>
<organism evidence="7 8">
    <name type="scientific">Streptomyces xiangluensis</name>
    <dbReference type="NCBI Taxonomy" id="2665720"/>
    <lineage>
        <taxon>Bacteria</taxon>
        <taxon>Bacillati</taxon>
        <taxon>Actinomycetota</taxon>
        <taxon>Actinomycetes</taxon>
        <taxon>Kitasatosporales</taxon>
        <taxon>Streptomycetaceae</taxon>
        <taxon>Streptomyces</taxon>
    </lineage>
</organism>
<keyword evidence="3" id="KW-0804">Transcription</keyword>
<dbReference type="InterPro" id="IPR036388">
    <property type="entry name" value="WH-like_DNA-bd_sf"/>
</dbReference>
<feature type="domain" description="Response regulatory" evidence="6">
    <location>
        <begin position="19"/>
        <end position="133"/>
    </location>
</feature>
<dbReference type="Gene3D" id="1.10.10.10">
    <property type="entry name" value="Winged helix-like DNA-binding domain superfamily/Winged helix DNA-binding domain"/>
    <property type="match status" value="1"/>
</dbReference>
<dbReference type="PANTHER" id="PTHR44688:SF16">
    <property type="entry name" value="DNA-BINDING TRANSCRIPTIONAL ACTIVATOR DEVR_DOSR"/>
    <property type="match status" value="1"/>
</dbReference>
<keyword evidence="2" id="KW-0238">DNA-binding</keyword>
<dbReference type="SUPFAM" id="SSF46894">
    <property type="entry name" value="C-terminal effector domain of the bipartite response regulators"/>
    <property type="match status" value="1"/>
</dbReference>
<dbReference type="PANTHER" id="PTHR44688">
    <property type="entry name" value="DNA-BINDING TRANSCRIPTIONAL ACTIVATOR DEVR_DOSR"/>
    <property type="match status" value="1"/>
</dbReference>
<evidence type="ECO:0000256" key="1">
    <source>
        <dbReference type="ARBA" id="ARBA00023015"/>
    </source>
</evidence>
<keyword evidence="8" id="KW-1185">Reference proteome</keyword>
<sequence length="220" mass="24354">MTVNSRLPAPTARSEPTDVVYVLDDDEQLCQSLAWLLDSVHINTECFTDADSFLAAFDPGRPACLVLDVRMPHKGGFQVQEFLNTSDAVLPVVFVSAHGDIRMSVRALQRGALDFLEKPYDPQHVLEVVQNALGLARKRYAEQAERRAVRARLAPLSQREREILRLVIAGQPSKSIARQLDISLKTVDAHRARIREKTAAESLGALIGDMLRCGLGQSEV</sequence>
<dbReference type="Proteomes" id="UP001596012">
    <property type="component" value="Unassembled WGS sequence"/>
</dbReference>
<dbReference type="RefSeq" id="WP_386339646.1">
    <property type="nucleotide sequence ID" value="NZ_JBHSFG010000016.1"/>
</dbReference>
<dbReference type="InterPro" id="IPR011006">
    <property type="entry name" value="CheY-like_superfamily"/>
</dbReference>
<evidence type="ECO:0000256" key="4">
    <source>
        <dbReference type="PROSITE-ProRule" id="PRU00169"/>
    </source>
</evidence>
<dbReference type="Gene3D" id="3.40.50.2300">
    <property type="match status" value="1"/>
</dbReference>
<gene>
    <name evidence="7" type="ORF">ACFPH6_08515</name>
</gene>
<dbReference type="EMBL" id="JBHSFG010000016">
    <property type="protein sequence ID" value="MFC4464600.1"/>
    <property type="molecule type" value="Genomic_DNA"/>
</dbReference>
<dbReference type="InterPro" id="IPR001789">
    <property type="entry name" value="Sig_transdc_resp-reg_receiver"/>
</dbReference>
<dbReference type="PROSITE" id="PS00622">
    <property type="entry name" value="HTH_LUXR_1"/>
    <property type="match status" value="1"/>
</dbReference>
<dbReference type="Pfam" id="PF00196">
    <property type="entry name" value="GerE"/>
    <property type="match status" value="1"/>
</dbReference>
<dbReference type="InterPro" id="IPR016032">
    <property type="entry name" value="Sig_transdc_resp-reg_C-effctor"/>
</dbReference>
<dbReference type="InterPro" id="IPR000792">
    <property type="entry name" value="Tscrpt_reg_LuxR_C"/>
</dbReference>
<dbReference type="PRINTS" id="PR00038">
    <property type="entry name" value="HTHLUXR"/>
</dbReference>
<keyword evidence="1" id="KW-0805">Transcription regulation</keyword>
<dbReference type="PROSITE" id="PS50110">
    <property type="entry name" value="RESPONSE_REGULATORY"/>
    <property type="match status" value="1"/>
</dbReference>
<feature type="domain" description="HTH luxR-type" evidence="5">
    <location>
        <begin position="149"/>
        <end position="214"/>
    </location>
</feature>
<accession>A0ABV8YK27</accession>
<reference evidence="8" key="1">
    <citation type="journal article" date="2019" name="Int. J. Syst. Evol. Microbiol.">
        <title>The Global Catalogue of Microorganisms (GCM) 10K type strain sequencing project: providing services to taxonomists for standard genome sequencing and annotation.</title>
        <authorList>
            <consortium name="The Broad Institute Genomics Platform"/>
            <consortium name="The Broad Institute Genome Sequencing Center for Infectious Disease"/>
            <person name="Wu L."/>
            <person name="Ma J."/>
        </authorList>
    </citation>
    <scope>NUCLEOTIDE SEQUENCE [LARGE SCALE GENOMIC DNA]</scope>
    <source>
        <strain evidence="8">DT43</strain>
    </source>
</reference>
<name>A0ABV8YK27_9ACTN</name>
<evidence type="ECO:0000256" key="2">
    <source>
        <dbReference type="ARBA" id="ARBA00023125"/>
    </source>
</evidence>
<evidence type="ECO:0000256" key="3">
    <source>
        <dbReference type="ARBA" id="ARBA00023163"/>
    </source>
</evidence>
<proteinExistence type="predicted"/>
<dbReference type="SMART" id="SM00448">
    <property type="entry name" value="REC"/>
    <property type="match status" value="1"/>
</dbReference>
<evidence type="ECO:0000259" key="5">
    <source>
        <dbReference type="PROSITE" id="PS50043"/>
    </source>
</evidence>
<evidence type="ECO:0000259" key="6">
    <source>
        <dbReference type="PROSITE" id="PS50110"/>
    </source>
</evidence>
<dbReference type="Pfam" id="PF00072">
    <property type="entry name" value="Response_reg"/>
    <property type="match status" value="1"/>
</dbReference>